<evidence type="ECO:0000256" key="1">
    <source>
        <dbReference type="SAM" id="Phobius"/>
    </source>
</evidence>
<sequence>MESVALQYIVDNWPTFAIIFIVSITCYRIARKFTKWEDKHNNMHNDNDKEHDKLIELVNKALFKIDTLERFLIKRGGADYDEFTRMNSPRQLNEKGRKLFNESGANDFFENNKQPLLRLLNSEISEMRNKTALDVDSCAARICFSVSNNKDFKKIKDFVYTHPVFEGTNITINTITMLMGIELRNEYLKLHPEIDPMSE</sequence>
<keyword evidence="1" id="KW-0472">Membrane</keyword>
<evidence type="ECO:0000313" key="3">
    <source>
        <dbReference type="Proteomes" id="UP000742098"/>
    </source>
</evidence>
<dbReference type="AlphaFoldDB" id="A0A921H641"/>
<keyword evidence="1" id="KW-1133">Transmembrane helix</keyword>
<gene>
    <name evidence="2" type="ORF">K8V05_09010</name>
</gene>
<reference evidence="2" key="1">
    <citation type="journal article" date="2021" name="PeerJ">
        <title>Extensive microbial diversity within the chicken gut microbiome revealed by metagenomics and culture.</title>
        <authorList>
            <person name="Gilroy R."/>
            <person name="Ravi A."/>
            <person name="Getino M."/>
            <person name="Pursley I."/>
            <person name="Horton D.L."/>
            <person name="Alikhan N.F."/>
            <person name="Baker D."/>
            <person name="Gharbi K."/>
            <person name="Hall N."/>
            <person name="Watson M."/>
            <person name="Adriaenssens E.M."/>
            <person name="Foster-Nyarko E."/>
            <person name="Jarju S."/>
            <person name="Secka A."/>
            <person name="Antonio M."/>
            <person name="Oren A."/>
            <person name="Chaudhuri R.R."/>
            <person name="La Ragione R."/>
            <person name="Hildebrand F."/>
            <person name="Pallen M.J."/>
        </authorList>
    </citation>
    <scope>NUCLEOTIDE SEQUENCE</scope>
    <source>
        <strain evidence="2">6966</strain>
    </source>
</reference>
<dbReference type="EMBL" id="DYVS01000149">
    <property type="protein sequence ID" value="HJF70877.1"/>
    <property type="molecule type" value="Genomic_DNA"/>
</dbReference>
<reference evidence="2" key="2">
    <citation type="submission" date="2021-09" db="EMBL/GenBank/DDBJ databases">
        <authorList>
            <person name="Gilroy R."/>
        </authorList>
    </citation>
    <scope>NUCLEOTIDE SEQUENCE</scope>
    <source>
        <strain evidence="2">6966</strain>
    </source>
</reference>
<feature type="transmembrane region" description="Helical" evidence="1">
    <location>
        <begin position="12"/>
        <end position="30"/>
    </location>
</feature>
<protein>
    <submittedName>
        <fullName evidence="2">Uncharacterized protein</fullName>
    </submittedName>
</protein>
<evidence type="ECO:0000313" key="2">
    <source>
        <dbReference type="EMBL" id="HJF70877.1"/>
    </source>
</evidence>
<keyword evidence="1" id="KW-0812">Transmembrane</keyword>
<comment type="caution">
    <text evidence="2">The sequence shown here is derived from an EMBL/GenBank/DDBJ whole genome shotgun (WGS) entry which is preliminary data.</text>
</comment>
<proteinExistence type="predicted"/>
<organism evidence="2 3">
    <name type="scientific">Butyricimonas virosa</name>
    <dbReference type="NCBI Taxonomy" id="544645"/>
    <lineage>
        <taxon>Bacteria</taxon>
        <taxon>Pseudomonadati</taxon>
        <taxon>Bacteroidota</taxon>
        <taxon>Bacteroidia</taxon>
        <taxon>Bacteroidales</taxon>
        <taxon>Odoribacteraceae</taxon>
        <taxon>Butyricimonas</taxon>
    </lineage>
</organism>
<name>A0A921H641_9BACT</name>
<accession>A0A921H641</accession>
<dbReference type="Proteomes" id="UP000742098">
    <property type="component" value="Unassembled WGS sequence"/>
</dbReference>